<name>A0A8S1HPA9_9PELO</name>
<keyword evidence="4" id="KW-0812">Transmembrane</keyword>
<comment type="caution">
    <text evidence="6">The sequence shown here is derived from an EMBL/GenBank/DDBJ whole genome shotgun (WGS) entry which is preliminary data.</text>
</comment>
<dbReference type="Pfam" id="PF01553">
    <property type="entry name" value="Acyltransferase"/>
    <property type="match status" value="1"/>
</dbReference>
<feature type="transmembrane region" description="Helical" evidence="4">
    <location>
        <begin position="328"/>
        <end position="349"/>
    </location>
</feature>
<feature type="transmembrane region" description="Helical" evidence="4">
    <location>
        <begin position="12"/>
        <end position="37"/>
    </location>
</feature>
<evidence type="ECO:0000256" key="4">
    <source>
        <dbReference type="SAM" id="Phobius"/>
    </source>
</evidence>
<dbReference type="OrthoDB" id="5920068at2759"/>
<keyword evidence="4" id="KW-0472">Membrane</keyword>
<feature type="transmembrane region" description="Helical" evidence="4">
    <location>
        <begin position="118"/>
        <end position="137"/>
    </location>
</feature>
<keyword evidence="2" id="KW-0808">Transferase</keyword>
<evidence type="ECO:0000256" key="3">
    <source>
        <dbReference type="ARBA" id="ARBA00023315"/>
    </source>
</evidence>
<sequence length="367" mass="42441">MKQLGECRFFSYIAAAYFLFMCSWVLPINIITFYAILAPFSLISKNIQHFGKRLVARWGNAHFVTCARYFSAEATMYGARLEDYARKRCLGLINHLGLVDHFLVMTALHNLEQVPDRWLFIIYNVWLCTPMGLAWYLHGNFFVNVVKPDQREAFLKKMTKYMDRHYHEGEFEWVMLYPEGSRLFLIKDSNARFSAKNNLPELKNCAYPKLGAALAILKAIGPDSNDPKKSICQKGPPLEYVVDITLGYQKGVVPTMGQAMMGDWPLENSKKFAVHLEVLPITPEMTTEEGLKEFLFAQYSKKDKLLAEFYETGVFPGESRRAEIPSDFWLVFMQISWIAVYMLNHYVWIAPTSRFIFSGLSKLLKMF</sequence>
<dbReference type="Proteomes" id="UP000835052">
    <property type="component" value="Unassembled WGS sequence"/>
</dbReference>
<dbReference type="GO" id="GO:0005783">
    <property type="term" value="C:endoplasmic reticulum"/>
    <property type="evidence" value="ECO:0007669"/>
    <property type="project" value="TreeGrafter"/>
</dbReference>
<feature type="domain" description="Phospholipid/glycerol acyltransferase" evidence="5">
    <location>
        <begin position="89"/>
        <end position="206"/>
    </location>
</feature>
<keyword evidence="3" id="KW-0012">Acyltransferase</keyword>
<dbReference type="PANTHER" id="PTHR10983:SF13">
    <property type="entry name" value="PHOSPHOLIPID_GLYCEROL ACYLTRANSFERASE DOMAIN-CONTAINING PROTEIN"/>
    <property type="match status" value="1"/>
</dbReference>
<accession>A0A8S1HPA9</accession>
<organism evidence="6 7">
    <name type="scientific">Caenorhabditis auriculariae</name>
    <dbReference type="NCBI Taxonomy" id="2777116"/>
    <lineage>
        <taxon>Eukaryota</taxon>
        <taxon>Metazoa</taxon>
        <taxon>Ecdysozoa</taxon>
        <taxon>Nematoda</taxon>
        <taxon>Chromadorea</taxon>
        <taxon>Rhabditida</taxon>
        <taxon>Rhabditina</taxon>
        <taxon>Rhabditomorpha</taxon>
        <taxon>Rhabditoidea</taxon>
        <taxon>Rhabditidae</taxon>
        <taxon>Peloderinae</taxon>
        <taxon>Caenorhabditis</taxon>
    </lineage>
</organism>
<dbReference type="AlphaFoldDB" id="A0A8S1HPA9"/>
<gene>
    <name evidence="6" type="ORF">CAUJ_LOCUS14382</name>
</gene>
<evidence type="ECO:0000313" key="6">
    <source>
        <dbReference type="EMBL" id="CAD6198476.1"/>
    </source>
</evidence>
<dbReference type="EMBL" id="CAJGYM010000127">
    <property type="protein sequence ID" value="CAD6198476.1"/>
    <property type="molecule type" value="Genomic_DNA"/>
</dbReference>
<keyword evidence="7" id="KW-1185">Reference proteome</keyword>
<evidence type="ECO:0000256" key="2">
    <source>
        <dbReference type="ARBA" id="ARBA00022679"/>
    </source>
</evidence>
<proteinExistence type="inferred from homology"/>
<dbReference type="GO" id="GO:0036149">
    <property type="term" value="P:phosphatidylinositol acyl-chain remodeling"/>
    <property type="evidence" value="ECO:0007669"/>
    <property type="project" value="TreeGrafter"/>
</dbReference>
<evidence type="ECO:0000256" key="1">
    <source>
        <dbReference type="ARBA" id="ARBA00008655"/>
    </source>
</evidence>
<comment type="similarity">
    <text evidence="1">Belongs to the 1-acyl-sn-glycerol-3-phosphate acyltransferase family.</text>
</comment>
<evidence type="ECO:0000259" key="5">
    <source>
        <dbReference type="SMART" id="SM00563"/>
    </source>
</evidence>
<dbReference type="PANTHER" id="PTHR10983">
    <property type="entry name" value="1-ACYLGLYCEROL-3-PHOSPHATE ACYLTRANSFERASE-RELATED"/>
    <property type="match status" value="1"/>
</dbReference>
<evidence type="ECO:0000313" key="7">
    <source>
        <dbReference type="Proteomes" id="UP000835052"/>
    </source>
</evidence>
<protein>
    <recommendedName>
        <fullName evidence="5">Phospholipid/glycerol acyltransferase domain-containing protein</fullName>
    </recommendedName>
</protein>
<dbReference type="GO" id="GO:0016746">
    <property type="term" value="F:acyltransferase activity"/>
    <property type="evidence" value="ECO:0007669"/>
    <property type="project" value="UniProtKB-KW"/>
</dbReference>
<dbReference type="SMART" id="SM00563">
    <property type="entry name" value="PlsC"/>
    <property type="match status" value="1"/>
</dbReference>
<reference evidence="6" key="1">
    <citation type="submission" date="2020-10" db="EMBL/GenBank/DDBJ databases">
        <authorList>
            <person name="Kikuchi T."/>
        </authorList>
    </citation>
    <scope>NUCLEOTIDE SEQUENCE</scope>
    <source>
        <strain evidence="6">NKZ352</strain>
    </source>
</reference>
<dbReference type="Pfam" id="PF16076">
    <property type="entry name" value="Acyltransf_C"/>
    <property type="match status" value="1"/>
</dbReference>
<keyword evidence="4" id="KW-1133">Transmembrane helix</keyword>
<dbReference type="SUPFAM" id="SSF69593">
    <property type="entry name" value="Glycerol-3-phosphate (1)-acyltransferase"/>
    <property type="match status" value="1"/>
</dbReference>
<dbReference type="InterPro" id="IPR032098">
    <property type="entry name" value="Acyltransf_C"/>
</dbReference>
<dbReference type="InterPro" id="IPR002123">
    <property type="entry name" value="Plipid/glycerol_acylTrfase"/>
</dbReference>